<accession>A0A537J0X8</accession>
<evidence type="ECO:0000256" key="4">
    <source>
        <dbReference type="SAM" id="MobiDB-lite"/>
    </source>
</evidence>
<evidence type="ECO:0000256" key="2">
    <source>
        <dbReference type="ARBA" id="ARBA00023235"/>
    </source>
</evidence>
<feature type="compositionally biased region" description="Low complexity" evidence="4">
    <location>
        <begin position="158"/>
        <end position="167"/>
    </location>
</feature>
<dbReference type="NCBIfam" id="TIGR00689">
    <property type="entry name" value="rpiB_lacA_lacB"/>
    <property type="match status" value="1"/>
</dbReference>
<proteinExistence type="inferred from homology"/>
<dbReference type="GO" id="GO:0005975">
    <property type="term" value="P:carbohydrate metabolic process"/>
    <property type="evidence" value="ECO:0007669"/>
    <property type="project" value="InterPro"/>
</dbReference>
<feature type="binding site" evidence="3">
    <location>
        <position position="136"/>
    </location>
    <ligand>
        <name>D-ribulose 5-phosphate</name>
        <dbReference type="ChEBI" id="CHEBI:58121"/>
    </ligand>
</feature>
<dbReference type="NCBIfam" id="NF004051">
    <property type="entry name" value="PRK05571.1"/>
    <property type="match status" value="1"/>
</dbReference>
<evidence type="ECO:0000256" key="1">
    <source>
        <dbReference type="ARBA" id="ARBA00008754"/>
    </source>
</evidence>
<keyword evidence="2 5" id="KW-0413">Isomerase</keyword>
<comment type="similarity">
    <text evidence="1">Belongs to the LacAB/RpiB family.</text>
</comment>
<gene>
    <name evidence="5" type="primary">rpiB</name>
    <name evidence="5" type="ORF">E6H05_00815</name>
</gene>
<organism evidence="5 6">
    <name type="scientific">Candidatus Segetimicrobium genomatis</name>
    <dbReference type="NCBI Taxonomy" id="2569760"/>
    <lineage>
        <taxon>Bacteria</taxon>
        <taxon>Bacillati</taxon>
        <taxon>Candidatus Sysuimicrobiota</taxon>
        <taxon>Candidatus Sysuimicrobiia</taxon>
        <taxon>Candidatus Sysuimicrobiales</taxon>
        <taxon>Candidatus Segetimicrobiaceae</taxon>
        <taxon>Candidatus Segetimicrobium</taxon>
    </lineage>
</organism>
<feature type="binding site" evidence="3">
    <location>
        <begin position="66"/>
        <end position="70"/>
    </location>
    <ligand>
        <name>D-ribulose 5-phosphate</name>
        <dbReference type="ChEBI" id="CHEBI:58121"/>
    </ligand>
</feature>
<dbReference type="NCBIfam" id="TIGR01120">
    <property type="entry name" value="rpiB"/>
    <property type="match status" value="1"/>
</dbReference>
<feature type="binding site" evidence="3">
    <location>
        <position position="99"/>
    </location>
    <ligand>
        <name>D-ribulose 5-phosphate</name>
        <dbReference type="ChEBI" id="CHEBI:58121"/>
    </ligand>
</feature>
<dbReference type="PANTHER" id="PTHR30345">
    <property type="entry name" value="RIBOSE-5-PHOSPHATE ISOMERASE B"/>
    <property type="match status" value="1"/>
</dbReference>
<dbReference type="Gene3D" id="3.40.1400.10">
    <property type="entry name" value="Sugar-phosphate isomerase, RpiB/LacA/LacB"/>
    <property type="match status" value="1"/>
</dbReference>
<evidence type="ECO:0000313" key="6">
    <source>
        <dbReference type="Proteomes" id="UP000318834"/>
    </source>
</evidence>
<dbReference type="GO" id="GO:0004751">
    <property type="term" value="F:ribose-5-phosphate isomerase activity"/>
    <property type="evidence" value="ECO:0007669"/>
    <property type="project" value="UniProtKB-EC"/>
</dbReference>
<feature type="binding site" evidence="3">
    <location>
        <begin position="8"/>
        <end position="9"/>
    </location>
    <ligand>
        <name>D-ribulose 5-phosphate</name>
        <dbReference type="ChEBI" id="CHEBI:58121"/>
    </ligand>
</feature>
<dbReference type="PANTHER" id="PTHR30345:SF0">
    <property type="entry name" value="DNA DAMAGE-REPAIR_TOLERATION PROTEIN DRT102"/>
    <property type="match status" value="1"/>
</dbReference>
<dbReference type="Proteomes" id="UP000318834">
    <property type="component" value="Unassembled WGS sequence"/>
</dbReference>
<dbReference type="PIRSF" id="PIRSF005384">
    <property type="entry name" value="RpiB_LacA_B"/>
    <property type="match status" value="1"/>
</dbReference>
<comment type="caution">
    <text evidence="5">The sequence shown here is derived from an EMBL/GenBank/DDBJ whole genome shotgun (WGS) entry which is preliminary data.</text>
</comment>
<dbReference type="Pfam" id="PF02502">
    <property type="entry name" value="LacAB_rpiB"/>
    <property type="match status" value="1"/>
</dbReference>
<evidence type="ECO:0000256" key="3">
    <source>
        <dbReference type="PIRSR" id="PIRSR005384-2"/>
    </source>
</evidence>
<feature type="binding site" evidence="3">
    <location>
        <position position="109"/>
    </location>
    <ligand>
        <name>D-ribulose 5-phosphate</name>
        <dbReference type="ChEBI" id="CHEBI:58121"/>
    </ligand>
</feature>
<name>A0A537J0X8_9BACT</name>
<dbReference type="SUPFAM" id="SSF89623">
    <property type="entry name" value="Ribose/Galactose isomerase RpiB/AlsB"/>
    <property type="match status" value="1"/>
</dbReference>
<protein>
    <submittedName>
        <fullName evidence="5">Ribose 5-phosphate isomerase B</fullName>
        <ecNumber evidence="5">5.3.1.6</ecNumber>
    </submittedName>
</protein>
<dbReference type="EC" id="5.3.1.6" evidence="5"/>
<dbReference type="InterPro" id="IPR003500">
    <property type="entry name" value="RpiB_LacA_LacB"/>
</dbReference>
<sequence length="176" mass="18819">MKIAIASDHAGYRLKEDIKLLLRELGHEVRDFGTHSGDPVDYPDFIAPAAEAVSRGECEQGIVLGGSGNGEAMVANKVPGIRCALCHDVTTARLARAHNNANILALGQRIVGSEVARDVVRAWLETPFDGGRHERRLKKLAAVEGKMSATRERGIPHAGAAGSGRSAGTRKGRRRP</sequence>
<evidence type="ECO:0000313" key="5">
    <source>
        <dbReference type="EMBL" id="TMI77209.1"/>
    </source>
</evidence>
<dbReference type="EMBL" id="VBAP01000005">
    <property type="protein sequence ID" value="TMI77209.1"/>
    <property type="molecule type" value="Genomic_DNA"/>
</dbReference>
<feature type="binding site" evidence="3">
    <location>
        <position position="132"/>
    </location>
    <ligand>
        <name>D-ribulose 5-phosphate</name>
        <dbReference type="ChEBI" id="CHEBI:58121"/>
    </ligand>
</feature>
<reference evidence="5 6" key="1">
    <citation type="journal article" date="2019" name="Nat. Microbiol.">
        <title>Mediterranean grassland soil C-N compound turnover is dependent on rainfall and depth, and is mediated by genomically divergent microorganisms.</title>
        <authorList>
            <person name="Diamond S."/>
            <person name="Andeer P.F."/>
            <person name="Li Z."/>
            <person name="Crits-Christoph A."/>
            <person name="Burstein D."/>
            <person name="Anantharaman K."/>
            <person name="Lane K.R."/>
            <person name="Thomas B.C."/>
            <person name="Pan C."/>
            <person name="Northen T.R."/>
            <person name="Banfield J.F."/>
        </authorList>
    </citation>
    <scope>NUCLEOTIDE SEQUENCE [LARGE SCALE GENOMIC DNA]</scope>
    <source>
        <strain evidence="5">NP_8</strain>
    </source>
</reference>
<feature type="region of interest" description="Disordered" evidence="4">
    <location>
        <begin position="145"/>
        <end position="176"/>
    </location>
</feature>
<dbReference type="InterPro" id="IPR036569">
    <property type="entry name" value="RpiB_LacA_LacB_sf"/>
</dbReference>
<dbReference type="InterPro" id="IPR004785">
    <property type="entry name" value="RpiB"/>
</dbReference>
<dbReference type="AlphaFoldDB" id="A0A537J0X8"/>